<feature type="signal peptide" evidence="1">
    <location>
        <begin position="1"/>
        <end position="27"/>
    </location>
</feature>
<dbReference type="EMBL" id="JAVRIE010000005">
    <property type="protein sequence ID" value="MDT0583363.1"/>
    <property type="molecule type" value="Genomic_DNA"/>
</dbReference>
<name>A0AAW8R853_9ALTE</name>
<protein>
    <submittedName>
        <fullName evidence="2">DUF3313 family protein</fullName>
    </submittedName>
</protein>
<evidence type="ECO:0000313" key="2">
    <source>
        <dbReference type="EMBL" id="MDT0583363.1"/>
    </source>
</evidence>
<evidence type="ECO:0000313" key="3">
    <source>
        <dbReference type="Proteomes" id="UP001249020"/>
    </source>
</evidence>
<accession>A0AAW8R853</accession>
<keyword evidence="1" id="KW-0732">Signal</keyword>
<gene>
    <name evidence="2" type="ORF">RM544_12495</name>
</gene>
<keyword evidence="3" id="KW-1185">Reference proteome</keyword>
<evidence type="ECO:0000256" key="1">
    <source>
        <dbReference type="SAM" id="SignalP"/>
    </source>
</evidence>
<comment type="caution">
    <text evidence="2">The sequence shown here is derived from an EMBL/GenBank/DDBJ whole genome shotgun (WGS) entry which is preliminary data.</text>
</comment>
<reference evidence="2 3" key="1">
    <citation type="submission" date="2023-09" db="EMBL/GenBank/DDBJ databases">
        <authorList>
            <person name="Rey-Velasco X."/>
        </authorList>
    </citation>
    <scope>NUCLEOTIDE SEQUENCE [LARGE SCALE GENOMIC DNA]</scope>
    <source>
        <strain evidence="2 3">W409</strain>
    </source>
</reference>
<dbReference type="InterPro" id="IPR021747">
    <property type="entry name" value="DUF3313"/>
</dbReference>
<dbReference type="Proteomes" id="UP001249020">
    <property type="component" value="Unassembled WGS sequence"/>
</dbReference>
<feature type="chain" id="PRO_5044004221" evidence="1">
    <location>
        <begin position="28"/>
        <end position="216"/>
    </location>
</feature>
<dbReference type="RefSeq" id="WP_311362138.1">
    <property type="nucleotide sequence ID" value="NZ_JAVRIE010000005.1"/>
</dbReference>
<organism evidence="2 3">
    <name type="scientific">Brumicola blandensis</name>
    <dbReference type="NCBI Taxonomy" id="3075611"/>
    <lineage>
        <taxon>Bacteria</taxon>
        <taxon>Pseudomonadati</taxon>
        <taxon>Pseudomonadota</taxon>
        <taxon>Gammaproteobacteria</taxon>
        <taxon>Alteromonadales</taxon>
        <taxon>Alteromonadaceae</taxon>
        <taxon>Brumicola</taxon>
    </lineage>
</organism>
<sequence>MKIFNSIGRSFTVAAMSLAFVSGCAQVSNQVDSAQLSVDVDGMVLQPEYLPTLVYVRPDAPTLENYTQFMMMPIAINDANPNIKAVSVEDLTEMQQYFENVMATELNKSGYQLVTEASKETMIIAFIITDMKIPTAATNVSMLVVPGLSTSVGEVTVEAILSDSMSNQVNAVVLEGSRGSYMFNGNPLSTTSDVKAAFDNWAVGFTNALNIAHGKK</sequence>
<dbReference type="AlphaFoldDB" id="A0AAW8R853"/>
<dbReference type="Pfam" id="PF11769">
    <property type="entry name" value="DUF3313"/>
    <property type="match status" value="1"/>
</dbReference>
<proteinExistence type="predicted"/>
<dbReference type="PROSITE" id="PS51257">
    <property type="entry name" value="PROKAR_LIPOPROTEIN"/>
    <property type="match status" value="1"/>
</dbReference>